<keyword evidence="1" id="KW-0472">Membrane</keyword>
<proteinExistence type="predicted"/>
<sequence length="134" mass="15396">MLNGFLSNQNIESHEDPSQSLFWYMDQLFDGFLSGGKGLKGNNITFWSGLTIFYFSHSSVVSSAVLLFLVLVLLLPVLHSFSFPLSLQLVLYYIAYFYFFFSRISYEILAISLGVMVRFWCGVVFSGRFMTFRS</sequence>
<protein>
    <submittedName>
        <fullName evidence="2">Uncharacterized protein</fullName>
    </submittedName>
</protein>
<evidence type="ECO:0000256" key="1">
    <source>
        <dbReference type="SAM" id="Phobius"/>
    </source>
</evidence>
<dbReference type="AlphaFoldDB" id="A0A8D9BAW5"/>
<dbReference type="EMBL" id="HBUF01624693">
    <property type="protein sequence ID" value="CAG6781819.1"/>
    <property type="molecule type" value="Transcribed_RNA"/>
</dbReference>
<feature type="transmembrane region" description="Helical" evidence="1">
    <location>
        <begin position="52"/>
        <end position="75"/>
    </location>
</feature>
<reference evidence="2" key="1">
    <citation type="submission" date="2021-05" db="EMBL/GenBank/DDBJ databases">
        <authorList>
            <person name="Alioto T."/>
            <person name="Alioto T."/>
            <person name="Gomez Garrido J."/>
        </authorList>
    </citation>
    <scope>NUCLEOTIDE SEQUENCE</scope>
</reference>
<feature type="transmembrane region" description="Helical" evidence="1">
    <location>
        <begin position="108"/>
        <end position="130"/>
    </location>
</feature>
<dbReference type="EMBL" id="HBUF01624694">
    <property type="protein sequence ID" value="CAG6781820.1"/>
    <property type="molecule type" value="Transcribed_RNA"/>
</dbReference>
<organism evidence="2">
    <name type="scientific">Cacopsylla melanoneura</name>
    <dbReference type="NCBI Taxonomy" id="428564"/>
    <lineage>
        <taxon>Eukaryota</taxon>
        <taxon>Metazoa</taxon>
        <taxon>Ecdysozoa</taxon>
        <taxon>Arthropoda</taxon>
        <taxon>Hexapoda</taxon>
        <taxon>Insecta</taxon>
        <taxon>Pterygota</taxon>
        <taxon>Neoptera</taxon>
        <taxon>Paraneoptera</taxon>
        <taxon>Hemiptera</taxon>
        <taxon>Sternorrhyncha</taxon>
        <taxon>Psylloidea</taxon>
        <taxon>Psyllidae</taxon>
        <taxon>Psyllinae</taxon>
        <taxon>Cacopsylla</taxon>
    </lineage>
</organism>
<name>A0A8D9BAW5_9HEMI</name>
<keyword evidence="1" id="KW-0812">Transmembrane</keyword>
<keyword evidence="1" id="KW-1133">Transmembrane helix</keyword>
<feature type="transmembrane region" description="Helical" evidence="1">
    <location>
        <begin position="81"/>
        <end position="101"/>
    </location>
</feature>
<accession>A0A8D9BAW5</accession>
<evidence type="ECO:0000313" key="2">
    <source>
        <dbReference type="EMBL" id="CAG6781819.1"/>
    </source>
</evidence>